<evidence type="ECO:0000313" key="3">
    <source>
        <dbReference type="Proteomes" id="UP000246303"/>
    </source>
</evidence>
<accession>A0A2V3DMT8</accession>
<feature type="region of interest" description="Disordered" evidence="1">
    <location>
        <begin position="1"/>
        <end position="27"/>
    </location>
</feature>
<organism evidence="2 3">
    <name type="scientific">Arthrobacter psychrochitiniphilus</name>
    <dbReference type="NCBI Taxonomy" id="291045"/>
    <lineage>
        <taxon>Bacteria</taxon>
        <taxon>Bacillati</taxon>
        <taxon>Actinomycetota</taxon>
        <taxon>Actinomycetes</taxon>
        <taxon>Micrococcales</taxon>
        <taxon>Micrococcaceae</taxon>
        <taxon>Arthrobacter</taxon>
    </lineage>
</organism>
<evidence type="ECO:0000256" key="1">
    <source>
        <dbReference type="SAM" id="MobiDB-lite"/>
    </source>
</evidence>
<name>A0A2V3DMT8_9MICC</name>
<feature type="region of interest" description="Disordered" evidence="1">
    <location>
        <begin position="158"/>
        <end position="181"/>
    </location>
</feature>
<reference evidence="2 3" key="1">
    <citation type="submission" date="2018-05" db="EMBL/GenBank/DDBJ databases">
        <title>Genetic diversity of glacier-inhabiting Cryobacterium bacteria in China and description of Cryobacterium mengkeensis sp. nov. and Arthrobacter glacialis sp. nov.</title>
        <authorList>
            <person name="Liu Q."/>
            <person name="Xin Y.-H."/>
        </authorList>
    </citation>
    <scope>NUCLEOTIDE SEQUENCE [LARGE SCALE GENOMIC DNA]</scope>
    <source>
        <strain evidence="2 3">GP3</strain>
    </source>
</reference>
<dbReference type="Proteomes" id="UP000246303">
    <property type="component" value="Unassembled WGS sequence"/>
</dbReference>
<evidence type="ECO:0000313" key="2">
    <source>
        <dbReference type="EMBL" id="PXA63971.1"/>
    </source>
</evidence>
<dbReference type="EMBL" id="QHLZ01000018">
    <property type="protein sequence ID" value="PXA63971.1"/>
    <property type="molecule type" value="Genomic_DNA"/>
</dbReference>
<dbReference type="InterPro" id="IPR010982">
    <property type="entry name" value="Lambda_DNA-bd_dom_sf"/>
</dbReference>
<dbReference type="AlphaFoldDB" id="A0A2V3DMT8"/>
<protein>
    <submittedName>
        <fullName evidence="2">Uncharacterized protein</fullName>
    </submittedName>
</protein>
<comment type="caution">
    <text evidence="2">The sequence shown here is derived from an EMBL/GenBank/DDBJ whole genome shotgun (WGS) entry which is preliminary data.</text>
</comment>
<proteinExistence type="predicted"/>
<dbReference type="GO" id="GO:0003677">
    <property type="term" value="F:DNA binding"/>
    <property type="evidence" value="ECO:0007669"/>
    <property type="project" value="InterPro"/>
</dbReference>
<gene>
    <name evidence="2" type="ORF">CVS29_17500</name>
</gene>
<sequence length="181" mass="19753">MLLANRPRHREESVLNAGRDGNASELPTPQVVMGKRINLLLDAAAEKRGSAVLFPEIKAELAARGVGMSRARWFYMKDGTGPLVKDEKVLTAICGMFDVAPSYLLDLDSSELPENIQARLEFVKALRVARIQAFAARTLDDVTPETLNAIAEFLNHGIPAPDDRTTALGSSNDEDGPRKEP</sequence>
<dbReference type="Gene3D" id="1.10.260.40">
    <property type="entry name" value="lambda repressor-like DNA-binding domains"/>
    <property type="match status" value="1"/>
</dbReference>
<keyword evidence="3" id="KW-1185">Reference proteome</keyword>